<name>A0A9P7KPR1_9AGAR</name>
<protein>
    <recommendedName>
        <fullName evidence="5">CN hydrolase domain-containing protein</fullName>
    </recommendedName>
</protein>
<dbReference type="EMBL" id="JABCKI010000002">
    <property type="protein sequence ID" value="KAG5654721.1"/>
    <property type="molecule type" value="Genomic_DNA"/>
</dbReference>
<evidence type="ECO:0008006" key="5">
    <source>
        <dbReference type="Google" id="ProtNLM"/>
    </source>
</evidence>
<dbReference type="AlphaFoldDB" id="A0A9P7KPR1"/>
<feature type="transmembrane region" description="Helical" evidence="2">
    <location>
        <begin position="89"/>
        <end position="111"/>
    </location>
</feature>
<dbReference type="InterPro" id="IPR036526">
    <property type="entry name" value="C-N_Hydrolase_sf"/>
</dbReference>
<evidence type="ECO:0000313" key="4">
    <source>
        <dbReference type="Proteomes" id="UP000717328"/>
    </source>
</evidence>
<evidence type="ECO:0000256" key="1">
    <source>
        <dbReference type="SAM" id="MobiDB-lite"/>
    </source>
</evidence>
<evidence type="ECO:0000256" key="2">
    <source>
        <dbReference type="SAM" id="Phobius"/>
    </source>
</evidence>
<keyword evidence="2" id="KW-0812">Transmembrane</keyword>
<dbReference type="OrthoDB" id="2626014at2759"/>
<evidence type="ECO:0000313" key="3">
    <source>
        <dbReference type="EMBL" id="KAG5654721.1"/>
    </source>
</evidence>
<keyword evidence="2" id="KW-1133">Transmembrane helix</keyword>
<reference evidence="3" key="2">
    <citation type="submission" date="2021-10" db="EMBL/GenBank/DDBJ databases">
        <title>Phylogenomics reveals ancestral predisposition of the termite-cultivated fungus Termitomyces towards a domesticated lifestyle.</title>
        <authorList>
            <person name="Auxier B."/>
            <person name="Grum-Grzhimaylo A."/>
            <person name="Cardenas M.E."/>
            <person name="Lodge J.D."/>
            <person name="Laessoe T."/>
            <person name="Pedersen O."/>
            <person name="Smith M.E."/>
            <person name="Kuyper T.W."/>
            <person name="Franco-Molano E.A."/>
            <person name="Baroni T.J."/>
            <person name="Aanen D.K."/>
        </authorList>
    </citation>
    <scope>NUCLEOTIDE SEQUENCE</scope>
    <source>
        <strain evidence="3">D49</strain>
    </source>
</reference>
<feature type="compositionally biased region" description="Polar residues" evidence="1">
    <location>
        <begin position="661"/>
        <end position="683"/>
    </location>
</feature>
<dbReference type="SUPFAM" id="SSF56317">
    <property type="entry name" value="Carbon-nitrogen hydrolase"/>
    <property type="match status" value="1"/>
</dbReference>
<comment type="caution">
    <text evidence="3">The sequence shown here is derived from an EMBL/GenBank/DDBJ whole genome shotgun (WGS) entry which is preliminary data.</text>
</comment>
<reference evidence="3" key="1">
    <citation type="submission" date="2021-02" db="EMBL/GenBank/DDBJ databases">
        <authorList>
            <person name="Nieuwenhuis M."/>
            <person name="Van De Peppel L.J.J."/>
        </authorList>
    </citation>
    <scope>NUCLEOTIDE SEQUENCE</scope>
    <source>
        <strain evidence="3">D49</strain>
    </source>
</reference>
<sequence>MDLRVFVFHQYPNLTFITLSSVFSFFALSPTPSSVPIILTLTTLLVYGRILFPAENASKNTGILTISMAMAGALSRLSPSLDALSTTGASVVILFLLSMVTSILTISVVYLDTRLCTRFTGAWSQLTFFPALWTTLWFSISFVSPVGRLSAWSSSEGGGFYGWLAPYLGPAGNDWVVAAWAVVFSQAIGTWLIGDKEEPLIAHTAPAAGQPRHLSHSSSLLLLFSMLHTLALPSLVFNNFPTPVIPPATTPLSVGCVLPAYQRYKHHNPTLDDYVEESKKLTSSAKVLLWPEGAVVFNTEAERVEGLAKVRKLVTGSVVGVSFEEAFKGDGRRSSSKRTGIAIVSQASPEPQLIYYKRHLVPIAESFSLSHSTVPPSIVTIELTHPKEVNKTEWASAPSYTRPIPLTSSICLDFTDPTLFGELDTKPALILAPARTWNIAVGNAMWQQARQRAEELGTMVLWCDGGDGGVSGVAGGGFRDFAQIGLGSWVKTIGIPYPFDNRRTMYARYGDLSILLVWILVLGSSAMHKLPIASYYKNVHGKFVRRQSVTPAEETHFAEQSGLPDPSPTPIHYPSTQSRIFYNPTTPIVHAQFSEEVQSHLSQESFRTSPIYVDRQRKSRPFSTRPSFAGSFFPPKTISRKSSSSGLSTHFRELSEPLSVQENTKTFTTSSARTQQTNYTDSSKPPVITSEHIRPNFQQSQEFYYPTFQEYPTAEMNYSGKRTDVVDVGGEVDYSNYQWFQDPPPRPPPAAPQPEYIPAPEVIQANDAFEYALSTAPNVLYARYKQYGQLGVLAWCSEFGELIDGLKELGFNGNMFTTTRSQALRTCQQLLKLPMDIEMQIIVMYLSSQVNRMRRFLDGETIWDDYPIPTFPQYPGEQPR</sequence>
<keyword evidence="2" id="KW-0472">Membrane</keyword>
<feature type="transmembrane region" description="Helical" evidence="2">
    <location>
        <begin position="12"/>
        <end position="29"/>
    </location>
</feature>
<accession>A0A9P7KPR1</accession>
<feature type="transmembrane region" description="Helical" evidence="2">
    <location>
        <begin position="35"/>
        <end position="52"/>
    </location>
</feature>
<feature type="transmembrane region" description="Helical" evidence="2">
    <location>
        <begin position="123"/>
        <end position="143"/>
    </location>
</feature>
<gene>
    <name evidence="3" type="ORF">H0H81_007477</name>
</gene>
<keyword evidence="4" id="KW-1185">Reference proteome</keyword>
<proteinExistence type="predicted"/>
<feature type="transmembrane region" description="Helical" evidence="2">
    <location>
        <begin position="61"/>
        <end position="77"/>
    </location>
</feature>
<dbReference type="Proteomes" id="UP000717328">
    <property type="component" value="Unassembled WGS sequence"/>
</dbReference>
<organism evidence="3 4">
    <name type="scientific">Sphagnurus paluster</name>
    <dbReference type="NCBI Taxonomy" id="117069"/>
    <lineage>
        <taxon>Eukaryota</taxon>
        <taxon>Fungi</taxon>
        <taxon>Dikarya</taxon>
        <taxon>Basidiomycota</taxon>
        <taxon>Agaricomycotina</taxon>
        <taxon>Agaricomycetes</taxon>
        <taxon>Agaricomycetidae</taxon>
        <taxon>Agaricales</taxon>
        <taxon>Tricholomatineae</taxon>
        <taxon>Lyophyllaceae</taxon>
        <taxon>Sphagnurus</taxon>
    </lineage>
</organism>
<dbReference type="Gene3D" id="3.60.110.10">
    <property type="entry name" value="Carbon-nitrogen hydrolase"/>
    <property type="match status" value="1"/>
</dbReference>
<feature type="region of interest" description="Disordered" evidence="1">
    <location>
        <begin position="661"/>
        <end position="687"/>
    </location>
</feature>